<feature type="transmembrane region" description="Helical" evidence="1">
    <location>
        <begin position="90"/>
        <end position="109"/>
    </location>
</feature>
<keyword evidence="1" id="KW-1133">Transmembrane helix</keyword>
<dbReference type="AlphaFoldDB" id="A0A2N3HW72"/>
<dbReference type="RefSeq" id="WP_101261979.1">
    <property type="nucleotide sequence ID" value="NZ_MVDD01000009.1"/>
</dbReference>
<keyword evidence="3" id="KW-1185">Reference proteome</keyword>
<dbReference type="Proteomes" id="UP000233535">
    <property type="component" value="Unassembled WGS sequence"/>
</dbReference>
<proteinExistence type="predicted"/>
<dbReference type="EMBL" id="MVDD01000009">
    <property type="protein sequence ID" value="PKQ62325.1"/>
    <property type="molecule type" value="Genomic_DNA"/>
</dbReference>
<protein>
    <submittedName>
        <fullName evidence="2">Uncharacterized protein</fullName>
    </submittedName>
</protein>
<evidence type="ECO:0000256" key="1">
    <source>
        <dbReference type="SAM" id="Phobius"/>
    </source>
</evidence>
<feature type="transmembrane region" description="Helical" evidence="1">
    <location>
        <begin position="58"/>
        <end position="78"/>
    </location>
</feature>
<dbReference type="OrthoDB" id="7852580at2"/>
<sequence length="148" mass="16558">MENKFELKQFLIITLITSIWIHIGEMARALFVAFPRIAAFFEGKMQIIGLEQAELSHALIWGAWDTLLTAVLVFVFWLCAKAFGNNVRAILVSGTVTCFATIGIFWIAFANTGLGEWSTAFILFPLAWIELVIGAWIASKLYARKGLN</sequence>
<keyword evidence="1" id="KW-0812">Transmembrane</keyword>
<comment type="caution">
    <text evidence="2">The sequence shown here is derived from an EMBL/GenBank/DDBJ whole genome shotgun (WGS) entry which is preliminary data.</text>
</comment>
<accession>A0A2N3HW72</accession>
<feature type="transmembrane region" description="Helical" evidence="1">
    <location>
        <begin position="121"/>
        <end position="143"/>
    </location>
</feature>
<organism evidence="2 3">
    <name type="scientific">Labilibaculum filiforme</name>
    <dbReference type="NCBI Taxonomy" id="1940526"/>
    <lineage>
        <taxon>Bacteria</taxon>
        <taxon>Pseudomonadati</taxon>
        <taxon>Bacteroidota</taxon>
        <taxon>Bacteroidia</taxon>
        <taxon>Marinilabiliales</taxon>
        <taxon>Marinifilaceae</taxon>
        <taxon>Labilibaculum</taxon>
    </lineage>
</organism>
<feature type="transmembrane region" description="Helical" evidence="1">
    <location>
        <begin position="12"/>
        <end position="38"/>
    </location>
</feature>
<evidence type="ECO:0000313" key="3">
    <source>
        <dbReference type="Proteomes" id="UP000233535"/>
    </source>
</evidence>
<name>A0A2N3HW72_9BACT</name>
<reference evidence="2 3" key="1">
    <citation type="journal article" date="2017" name="Front. Microbiol.">
        <title>Labilibaculum manganireducens gen. nov., sp. nov. and Labilibaculum filiforme sp. nov., Novel Bacteroidetes Isolated from Subsurface Sediments of the Baltic Sea.</title>
        <authorList>
            <person name="Vandieken V."/>
            <person name="Marshall I.P."/>
            <person name="Niemann H."/>
            <person name="Engelen B."/>
            <person name="Cypionka H."/>
        </authorList>
    </citation>
    <scope>NUCLEOTIDE SEQUENCE [LARGE SCALE GENOMIC DNA]</scope>
    <source>
        <strain evidence="2 3">59.16B</strain>
    </source>
</reference>
<gene>
    <name evidence="2" type="ORF">BZG02_13530</name>
</gene>
<keyword evidence="1" id="KW-0472">Membrane</keyword>
<evidence type="ECO:0000313" key="2">
    <source>
        <dbReference type="EMBL" id="PKQ62325.1"/>
    </source>
</evidence>